<accession>A0ACD3AX34</accession>
<evidence type="ECO:0000313" key="2">
    <source>
        <dbReference type="Proteomes" id="UP000308600"/>
    </source>
</evidence>
<organism evidence="1 2">
    <name type="scientific">Pluteus cervinus</name>
    <dbReference type="NCBI Taxonomy" id="181527"/>
    <lineage>
        <taxon>Eukaryota</taxon>
        <taxon>Fungi</taxon>
        <taxon>Dikarya</taxon>
        <taxon>Basidiomycota</taxon>
        <taxon>Agaricomycotina</taxon>
        <taxon>Agaricomycetes</taxon>
        <taxon>Agaricomycetidae</taxon>
        <taxon>Agaricales</taxon>
        <taxon>Pluteineae</taxon>
        <taxon>Pluteaceae</taxon>
        <taxon>Pluteus</taxon>
    </lineage>
</organism>
<proteinExistence type="predicted"/>
<reference evidence="1 2" key="1">
    <citation type="journal article" date="2019" name="Nat. Ecol. Evol.">
        <title>Megaphylogeny resolves global patterns of mushroom evolution.</title>
        <authorList>
            <person name="Varga T."/>
            <person name="Krizsan K."/>
            <person name="Foldi C."/>
            <person name="Dima B."/>
            <person name="Sanchez-Garcia M."/>
            <person name="Sanchez-Ramirez S."/>
            <person name="Szollosi G.J."/>
            <person name="Szarkandi J.G."/>
            <person name="Papp V."/>
            <person name="Albert L."/>
            <person name="Andreopoulos W."/>
            <person name="Angelini C."/>
            <person name="Antonin V."/>
            <person name="Barry K.W."/>
            <person name="Bougher N.L."/>
            <person name="Buchanan P."/>
            <person name="Buyck B."/>
            <person name="Bense V."/>
            <person name="Catcheside P."/>
            <person name="Chovatia M."/>
            <person name="Cooper J."/>
            <person name="Damon W."/>
            <person name="Desjardin D."/>
            <person name="Finy P."/>
            <person name="Geml J."/>
            <person name="Haridas S."/>
            <person name="Hughes K."/>
            <person name="Justo A."/>
            <person name="Karasinski D."/>
            <person name="Kautmanova I."/>
            <person name="Kiss B."/>
            <person name="Kocsube S."/>
            <person name="Kotiranta H."/>
            <person name="LaButti K.M."/>
            <person name="Lechner B.E."/>
            <person name="Liimatainen K."/>
            <person name="Lipzen A."/>
            <person name="Lukacs Z."/>
            <person name="Mihaltcheva S."/>
            <person name="Morgado L.N."/>
            <person name="Niskanen T."/>
            <person name="Noordeloos M.E."/>
            <person name="Ohm R.A."/>
            <person name="Ortiz-Santana B."/>
            <person name="Ovrebo C."/>
            <person name="Racz N."/>
            <person name="Riley R."/>
            <person name="Savchenko A."/>
            <person name="Shiryaev A."/>
            <person name="Soop K."/>
            <person name="Spirin V."/>
            <person name="Szebenyi C."/>
            <person name="Tomsovsky M."/>
            <person name="Tulloss R.E."/>
            <person name="Uehling J."/>
            <person name="Grigoriev I.V."/>
            <person name="Vagvolgyi C."/>
            <person name="Papp T."/>
            <person name="Martin F.M."/>
            <person name="Miettinen O."/>
            <person name="Hibbett D.S."/>
            <person name="Nagy L.G."/>
        </authorList>
    </citation>
    <scope>NUCLEOTIDE SEQUENCE [LARGE SCALE GENOMIC DNA]</scope>
    <source>
        <strain evidence="1 2">NL-1719</strain>
    </source>
</reference>
<sequence>MENWSPTSDNEKEFREAFLKLQNSTNDLILTPAPGEDGATGKRFLLQGRSYFALKAYVMTGKGFPTTEAMFDTQIPPECFLKLTKVDSEIHAQTKTGLVKMGSSCSEFYDKSLYRIIDAGTLAVTWSEQTLNLLKHTTNLNLYDQLMVLLDTKYRKLADRDEKWTDANSAAEFILEELIKAADKGKTEAEAIRGLLLKFRDTTQGVLPWVQTLITKYEKGPVANSGTQNKPYLAYLNEDLAKVTKQMKEDLWRSNDTYDKWITATGLAIGVGVSFGWIPIFGWVPLAFTAKNAATLRESWVTLWESYNELIKHNKDEEKLIEFVQSMVKQWDGILVKMDGAIQAVTVLVGMFQEQSECYILIKAGLSRIEAATEAGAGIRKACIENAISETITKVTELQAAGRGFIKAIINDNPDPVFGVPTPAA</sequence>
<protein>
    <submittedName>
        <fullName evidence="1">Uncharacterized protein</fullName>
    </submittedName>
</protein>
<dbReference type="EMBL" id="ML208329">
    <property type="protein sequence ID" value="TFK69547.1"/>
    <property type="molecule type" value="Genomic_DNA"/>
</dbReference>
<dbReference type="Proteomes" id="UP000308600">
    <property type="component" value="Unassembled WGS sequence"/>
</dbReference>
<evidence type="ECO:0000313" key="1">
    <source>
        <dbReference type="EMBL" id="TFK69547.1"/>
    </source>
</evidence>
<name>A0ACD3AX34_9AGAR</name>
<gene>
    <name evidence="1" type="ORF">BDN72DRAFT_897216</name>
</gene>
<keyword evidence="2" id="KW-1185">Reference proteome</keyword>